<dbReference type="Pfam" id="PF05638">
    <property type="entry name" value="T6SS_HCP"/>
    <property type="match status" value="1"/>
</dbReference>
<gene>
    <name evidence="1" type="ORF">DXX93_14705</name>
</gene>
<dbReference type="InterPro" id="IPR053165">
    <property type="entry name" value="HSI-I_assembly_Hcp1"/>
</dbReference>
<dbReference type="InterPro" id="IPR008514">
    <property type="entry name" value="T6SS_Hcp"/>
</dbReference>
<accession>A0A3E0TUR9</accession>
<dbReference type="AlphaFoldDB" id="A0A3E0TUR9"/>
<dbReference type="Gene3D" id="2.30.110.20">
    <property type="entry name" value="Hcp1-like"/>
    <property type="match status" value="1"/>
</dbReference>
<dbReference type="RefSeq" id="WP_116008752.1">
    <property type="nucleotide sequence ID" value="NZ_QUOU01000001.1"/>
</dbReference>
<evidence type="ECO:0000313" key="1">
    <source>
        <dbReference type="EMBL" id="REL27682.1"/>
    </source>
</evidence>
<evidence type="ECO:0000313" key="2">
    <source>
        <dbReference type="Proteomes" id="UP000256478"/>
    </source>
</evidence>
<dbReference type="PANTHER" id="PTHR36152:SF5">
    <property type="entry name" value="PROTEIN HCP1"/>
    <property type="match status" value="1"/>
</dbReference>
<dbReference type="EMBL" id="QUOU01000001">
    <property type="protein sequence ID" value="REL27682.1"/>
    <property type="molecule type" value="Genomic_DNA"/>
</dbReference>
<organism evidence="1 2">
    <name type="scientific">Thalassotalea euphylliae</name>
    <dbReference type="NCBI Taxonomy" id="1655234"/>
    <lineage>
        <taxon>Bacteria</taxon>
        <taxon>Pseudomonadati</taxon>
        <taxon>Pseudomonadota</taxon>
        <taxon>Gammaproteobacteria</taxon>
        <taxon>Alteromonadales</taxon>
        <taxon>Colwelliaceae</taxon>
        <taxon>Thalassotalea</taxon>
    </lineage>
</organism>
<dbReference type="OrthoDB" id="4865570at2"/>
<reference evidence="1 2" key="1">
    <citation type="submission" date="2018-08" db="EMBL/GenBank/DDBJ databases">
        <title>Thalassotalea euphylliae genome.</title>
        <authorList>
            <person name="Summers S."/>
            <person name="Rice S.A."/>
            <person name="Freckelton M.L."/>
            <person name="Nedved B.T."/>
            <person name="Hadfield M.G."/>
        </authorList>
    </citation>
    <scope>NUCLEOTIDE SEQUENCE [LARGE SCALE GENOMIC DNA]</scope>
    <source>
        <strain evidence="1 2">H1</strain>
    </source>
</reference>
<sequence>MAVDIFLYLTKIDGESKDSTHEKEIDILSWSWGMTQSGTTHMGGGGGSGKVSVNDISFVKYIDSASHALLLRCASGEHIEEGILVVRKAGKDPLEYLKITMTNIIVTSVQTGGSGGEDRLTESVSLNFEQVKYEYVEQKMDGTGEPAKPFTWNISANVPELK</sequence>
<comment type="caution">
    <text evidence="1">The sequence shown here is derived from an EMBL/GenBank/DDBJ whole genome shotgun (WGS) entry which is preliminary data.</text>
</comment>
<name>A0A3E0TUR9_9GAMM</name>
<dbReference type="SUPFAM" id="SSF141452">
    <property type="entry name" value="Hcp1-like"/>
    <property type="match status" value="1"/>
</dbReference>
<dbReference type="InterPro" id="IPR036624">
    <property type="entry name" value="Hcp1-lik_sf"/>
</dbReference>
<proteinExistence type="predicted"/>
<protein>
    <submittedName>
        <fullName evidence="1">Hcp1 family type VI secretion system effector</fullName>
    </submittedName>
</protein>
<dbReference type="Proteomes" id="UP000256478">
    <property type="component" value="Unassembled WGS sequence"/>
</dbReference>
<dbReference type="PANTHER" id="PTHR36152">
    <property type="entry name" value="CYTOPLASMIC PROTEIN-RELATED"/>
    <property type="match status" value="1"/>
</dbReference>